<dbReference type="InterPro" id="IPR053772">
    <property type="entry name" value="At1g61320/At1g61330-like"/>
</dbReference>
<dbReference type="OMA" id="KIRSQMM"/>
<organism evidence="3">
    <name type="scientific">Eucalyptus grandis</name>
    <name type="common">Flooded gum</name>
    <dbReference type="NCBI Taxonomy" id="71139"/>
    <lineage>
        <taxon>Eukaryota</taxon>
        <taxon>Viridiplantae</taxon>
        <taxon>Streptophyta</taxon>
        <taxon>Embryophyta</taxon>
        <taxon>Tracheophyta</taxon>
        <taxon>Spermatophyta</taxon>
        <taxon>Magnoliopsida</taxon>
        <taxon>eudicotyledons</taxon>
        <taxon>Gunneridae</taxon>
        <taxon>Pentapetalae</taxon>
        <taxon>rosids</taxon>
        <taxon>malvids</taxon>
        <taxon>Myrtales</taxon>
        <taxon>Myrtaceae</taxon>
        <taxon>Myrtoideae</taxon>
        <taxon>Eucalypteae</taxon>
        <taxon>Eucalyptus</taxon>
    </lineage>
</organism>
<feature type="region of interest" description="Disordered" evidence="1">
    <location>
        <begin position="1"/>
        <end position="34"/>
    </location>
</feature>
<dbReference type="PROSITE" id="PS50181">
    <property type="entry name" value="FBOX"/>
    <property type="match status" value="1"/>
</dbReference>
<dbReference type="Pfam" id="PF08387">
    <property type="entry name" value="FBD"/>
    <property type="match status" value="1"/>
</dbReference>
<dbReference type="InterPro" id="IPR006566">
    <property type="entry name" value="FBD"/>
</dbReference>
<evidence type="ECO:0000259" key="2">
    <source>
        <dbReference type="PROSITE" id="PS50181"/>
    </source>
</evidence>
<dbReference type="FunCoup" id="A0A059DGE2">
    <property type="interactions" value="58"/>
</dbReference>
<dbReference type="CDD" id="cd22160">
    <property type="entry name" value="F-box_AtFBL13-like"/>
    <property type="match status" value="1"/>
</dbReference>
<dbReference type="SMART" id="SM00256">
    <property type="entry name" value="FBOX"/>
    <property type="match status" value="1"/>
</dbReference>
<dbReference type="STRING" id="71139.A0A059DGE2"/>
<dbReference type="SUPFAM" id="SSF81383">
    <property type="entry name" value="F-box domain"/>
    <property type="match status" value="1"/>
</dbReference>
<dbReference type="InterPro" id="IPR053781">
    <property type="entry name" value="F-box_AtFBL13-like"/>
</dbReference>
<gene>
    <name evidence="3" type="ORF">EUGRSUZ_A01743</name>
</gene>
<dbReference type="InterPro" id="IPR001810">
    <property type="entry name" value="F-box_dom"/>
</dbReference>
<proteinExistence type="predicted"/>
<dbReference type="PANTHER" id="PTHR34145">
    <property type="entry name" value="OS02G0105600 PROTEIN"/>
    <property type="match status" value="1"/>
</dbReference>
<reference evidence="3" key="1">
    <citation type="submission" date="2013-07" db="EMBL/GenBank/DDBJ databases">
        <title>The genome of Eucalyptus grandis.</title>
        <authorList>
            <person name="Schmutz J."/>
            <person name="Hayes R."/>
            <person name="Myburg A."/>
            <person name="Tuskan G."/>
            <person name="Grattapaglia D."/>
            <person name="Rokhsar D.S."/>
        </authorList>
    </citation>
    <scope>NUCLEOTIDE SEQUENCE</scope>
    <source>
        <tissue evidence="3">Leaf extractions</tissue>
    </source>
</reference>
<sequence>METRSAKRRRLSLLQDGTGDHDASSGQPTRHRRQISDLPDDVLRHIFTFLPIKSIAKTSLVSKHWAALWRSLPDLDFTTIESSDRGISALEKLIMSNRPNLEFPQGFLKFLYIVDPEQDFIRQVLRHRSRSPQPRDGLRLLRFCAYLSFTRLNNLMRDAFRHMVKTLDIEVATNDYFNLPKRVATSEHLQAFRFVSRFPGFRLPPLSTMKNGFRSLRKLHLSGVILYNQPFLLDLFTESSFPALRKLSLSRCLGLEKISIKCGALESVVVKNCSKMNFLEVRGPKLERLRVSGCFPRGRHMCVLNIHAPRLDVLDWEGSDVPDHCCVHNSNPAIRVSLGFLSIKVEDIDEKPARSLLRFLSRISHARSLRMDSLSIKILGNMDGLEVLRPFENLAHLELSTFTGRAYIPPLVSLFMNAPFVECLHIKLVPDHNMRKNVQLDGNLAHLWDESVSEEEKQWEIRSKAIGSFLDHLNVVKITGLLDCEEEVSLTKFLLRHGKSLNKMILCLEAGKVKDSILKKKIRSRIVEFSKAASNAEISFC</sequence>
<dbReference type="Gene3D" id="1.20.1280.50">
    <property type="match status" value="1"/>
</dbReference>
<dbReference type="Gramene" id="KCW89446">
    <property type="protein sequence ID" value="KCW89446"/>
    <property type="gene ID" value="EUGRSUZ_A01743"/>
</dbReference>
<name>A0A059DGE2_EUCGR</name>
<dbReference type="Gene3D" id="3.80.10.10">
    <property type="entry name" value="Ribonuclease Inhibitor"/>
    <property type="match status" value="1"/>
</dbReference>
<dbReference type="Pfam" id="PF23622">
    <property type="entry name" value="LRR_At1g61320_AtMIF1"/>
    <property type="match status" value="1"/>
</dbReference>
<dbReference type="EMBL" id="KK198753">
    <property type="protein sequence ID" value="KCW89446.1"/>
    <property type="molecule type" value="Genomic_DNA"/>
</dbReference>
<dbReference type="InterPro" id="IPR055357">
    <property type="entry name" value="LRR_At1g61320_AtMIF1"/>
</dbReference>
<dbReference type="SUPFAM" id="SSF52047">
    <property type="entry name" value="RNI-like"/>
    <property type="match status" value="1"/>
</dbReference>
<feature type="domain" description="F-box" evidence="2">
    <location>
        <begin position="32"/>
        <end position="80"/>
    </location>
</feature>
<dbReference type="InParanoid" id="A0A059DGE2"/>
<dbReference type="SMART" id="SM00579">
    <property type="entry name" value="FBD"/>
    <property type="match status" value="1"/>
</dbReference>
<dbReference type="InterPro" id="IPR036047">
    <property type="entry name" value="F-box-like_dom_sf"/>
</dbReference>
<feature type="compositionally biased region" description="Basic residues" evidence="1">
    <location>
        <begin position="1"/>
        <end position="11"/>
    </location>
</feature>
<dbReference type="InterPro" id="IPR032675">
    <property type="entry name" value="LRR_dom_sf"/>
</dbReference>
<protein>
    <recommendedName>
        <fullName evidence="2">F-box domain-containing protein</fullName>
    </recommendedName>
</protein>
<evidence type="ECO:0000256" key="1">
    <source>
        <dbReference type="SAM" id="MobiDB-lite"/>
    </source>
</evidence>
<accession>A0A059DGE2</accession>
<evidence type="ECO:0000313" key="3">
    <source>
        <dbReference type="EMBL" id="KCW89446.1"/>
    </source>
</evidence>
<dbReference type="AlphaFoldDB" id="A0A059DGE2"/>
<dbReference type="Pfam" id="PF00646">
    <property type="entry name" value="F-box"/>
    <property type="match status" value="1"/>
</dbReference>